<keyword evidence="2" id="KW-1133">Transmembrane helix</keyword>
<keyword evidence="2" id="KW-0812">Transmembrane</keyword>
<feature type="coiled-coil region" evidence="1">
    <location>
        <begin position="66"/>
        <end position="104"/>
    </location>
</feature>
<gene>
    <name evidence="3" type="ORF">C8035_v002360</name>
</gene>
<keyword evidence="2" id="KW-0472">Membrane</keyword>
<feature type="transmembrane region" description="Helical" evidence="2">
    <location>
        <begin position="214"/>
        <end position="235"/>
    </location>
</feature>
<proteinExistence type="predicted"/>
<name>A0A4R8PXW5_9PEZI</name>
<comment type="caution">
    <text evidence="3">The sequence shown here is derived from an EMBL/GenBank/DDBJ whole genome shotgun (WGS) entry which is preliminary data.</text>
</comment>
<sequence>MLMPGVFVELERKRLLSFVERVLDDFVLRADHLENEPWDPATRMNTEETHKYLSLCLRSRSLIDHIKAVKRQLAKFSEELDVVAEEMRLREDNVNREKEQVIAEVGREMKKRIRDVMDEFNDKMDDCNMVICNTSLAMQTVWNHIARQDSKTNTDISKANAAIAWETKHESAQMRTIALLTMIYLPLSSVAAIFSMDMFNWEANAGESVVSKHIWLFAALSAGLTMITLVAWFLGTRRAKRMTRKSKKWYDAPERQNSLEV</sequence>
<evidence type="ECO:0000256" key="1">
    <source>
        <dbReference type="SAM" id="Coils"/>
    </source>
</evidence>
<dbReference type="AlphaFoldDB" id="A0A4R8PXW5"/>
<dbReference type="EMBL" id="QAPG01000120">
    <property type="protein sequence ID" value="TDZ30751.1"/>
    <property type="molecule type" value="Genomic_DNA"/>
</dbReference>
<protein>
    <submittedName>
        <fullName evidence="3">Uncharacterized protein</fullName>
    </submittedName>
</protein>
<evidence type="ECO:0000313" key="3">
    <source>
        <dbReference type="EMBL" id="TDZ30751.1"/>
    </source>
</evidence>
<dbReference type="Gene3D" id="1.20.58.340">
    <property type="entry name" value="Magnesium transport protein CorA, transmembrane region"/>
    <property type="match status" value="1"/>
</dbReference>
<keyword evidence="1" id="KW-0175">Coiled coil</keyword>
<evidence type="ECO:0000256" key="2">
    <source>
        <dbReference type="SAM" id="Phobius"/>
    </source>
</evidence>
<accession>A0A4R8PXW5</accession>
<organism evidence="3 4">
    <name type="scientific">Colletotrichum spinosum</name>
    <dbReference type="NCBI Taxonomy" id="1347390"/>
    <lineage>
        <taxon>Eukaryota</taxon>
        <taxon>Fungi</taxon>
        <taxon>Dikarya</taxon>
        <taxon>Ascomycota</taxon>
        <taxon>Pezizomycotina</taxon>
        <taxon>Sordariomycetes</taxon>
        <taxon>Hypocreomycetidae</taxon>
        <taxon>Glomerellales</taxon>
        <taxon>Glomerellaceae</taxon>
        <taxon>Colletotrichum</taxon>
        <taxon>Colletotrichum orbiculare species complex</taxon>
    </lineage>
</organism>
<dbReference type="Proteomes" id="UP000295083">
    <property type="component" value="Unassembled WGS sequence"/>
</dbReference>
<evidence type="ECO:0000313" key="4">
    <source>
        <dbReference type="Proteomes" id="UP000295083"/>
    </source>
</evidence>
<reference evidence="3 4" key="1">
    <citation type="submission" date="2018-11" db="EMBL/GenBank/DDBJ databases">
        <title>Genome sequence and assembly of Colletotrichum spinosum.</title>
        <authorList>
            <person name="Gan P."/>
            <person name="Shirasu K."/>
        </authorList>
    </citation>
    <scope>NUCLEOTIDE SEQUENCE [LARGE SCALE GENOMIC DNA]</scope>
    <source>
        <strain evidence="3 4">CBS 515.97</strain>
    </source>
</reference>
<keyword evidence="4" id="KW-1185">Reference proteome</keyword>
<feature type="transmembrane region" description="Helical" evidence="2">
    <location>
        <begin position="177"/>
        <end position="194"/>
    </location>
</feature>